<dbReference type="AlphaFoldDB" id="K6VLX7"/>
<dbReference type="RefSeq" id="WP_006502491.1">
    <property type="nucleotide sequence ID" value="NZ_BAGZ01000006.1"/>
</dbReference>
<feature type="transmembrane region" description="Helical" evidence="1">
    <location>
        <begin position="20"/>
        <end position="42"/>
    </location>
</feature>
<evidence type="ECO:0008006" key="4">
    <source>
        <dbReference type="Google" id="ProtNLM"/>
    </source>
</evidence>
<evidence type="ECO:0000313" key="2">
    <source>
        <dbReference type="EMBL" id="GAB77739.1"/>
    </source>
</evidence>
<accession>K6VLX7</accession>
<comment type="caution">
    <text evidence="2">The sequence shown here is derived from an EMBL/GenBank/DDBJ whole genome shotgun (WGS) entry which is preliminary data.</text>
</comment>
<keyword evidence="1" id="KW-0472">Membrane</keyword>
<feature type="transmembrane region" description="Helical" evidence="1">
    <location>
        <begin position="98"/>
        <end position="118"/>
    </location>
</feature>
<feature type="transmembrane region" description="Helical" evidence="1">
    <location>
        <begin position="138"/>
        <end position="159"/>
    </location>
</feature>
<feature type="transmembrane region" description="Helical" evidence="1">
    <location>
        <begin position="62"/>
        <end position="86"/>
    </location>
</feature>
<evidence type="ECO:0000256" key="1">
    <source>
        <dbReference type="SAM" id="Phobius"/>
    </source>
</evidence>
<evidence type="ECO:0000313" key="3">
    <source>
        <dbReference type="Proteomes" id="UP000008495"/>
    </source>
</evidence>
<keyword evidence="1" id="KW-1133">Transmembrane helix</keyword>
<reference evidence="2 3" key="1">
    <citation type="submission" date="2012-08" db="EMBL/GenBank/DDBJ databases">
        <title>Whole genome shotgun sequence of Austwickia chelonae NBRC 105200.</title>
        <authorList>
            <person name="Yoshida I."/>
            <person name="Hosoyama A."/>
            <person name="Tsuchikane K."/>
            <person name="Katsumata H."/>
            <person name="Ando Y."/>
            <person name="Ohji S."/>
            <person name="Hamada M."/>
            <person name="Tamura T."/>
            <person name="Yamazoe A."/>
            <person name="Yamazaki S."/>
            <person name="Fujita N."/>
        </authorList>
    </citation>
    <scope>NUCLEOTIDE SEQUENCE [LARGE SCALE GENOMIC DNA]</scope>
    <source>
        <strain evidence="2 3">NBRC 105200</strain>
    </source>
</reference>
<dbReference type="STRING" id="100225.SAMN05421595_0243"/>
<dbReference type="OrthoDB" id="4303577at2"/>
<keyword evidence="3" id="KW-1185">Reference proteome</keyword>
<sequence length="170" mass="17721">MSSPVHSYTGGTNPSRNDILLHRVAPATPAVLSLLALGYGAFAWQDRLPGQLANSFDHTGQAVGFTTLPALLLTLGLMSLSSLVALAIPWQKGALNQLMIVAANFVALICCVAGLAVLRLNLDVADPATVSLPGWGPWITVLALAAMAATAVVVVWIGLSRAQRRDSAAR</sequence>
<organism evidence="2 3">
    <name type="scientific">Austwickia chelonae NBRC 105200</name>
    <dbReference type="NCBI Taxonomy" id="1184607"/>
    <lineage>
        <taxon>Bacteria</taxon>
        <taxon>Bacillati</taxon>
        <taxon>Actinomycetota</taxon>
        <taxon>Actinomycetes</taxon>
        <taxon>Micrococcales</taxon>
        <taxon>Dermatophilaceae</taxon>
        <taxon>Austwickia</taxon>
    </lineage>
</organism>
<proteinExistence type="predicted"/>
<protein>
    <recommendedName>
        <fullName evidence="4">DUF1648 domain-containing protein</fullName>
    </recommendedName>
</protein>
<keyword evidence="1" id="KW-0812">Transmembrane</keyword>
<dbReference type="Proteomes" id="UP000008495">
    <property type="component" value="Unassembled WGS sequence"/>
</dbReference>
<dbReference type="EMBL" id="BAGZ01000006">
    <property type="protein sequence ID" value="GAB77739.1"/>
    <property type="molecule type" value="Genomic_DNA"/>
</dbReference>
<gene>
    <name evidence="2" type="ORF">AUCHE_06_00110</name>
</gene>
<name>K6VLX7_9MICO</name>